<dbReference type="GO" id="GO:0000160">
    <property type="term" value="P:phosphorelay signal transduction system"/>
    <property type="evidence" value="ECO:0007669"/>
    <property type="project" value="InterPro"/>
</dbReference>
<feature type="modified residue" description="4-aspartylphosphate" evidence="1">
    <location>
        <position position="58"/>
    </location>
</feature>
<evidence type="ECO:0000313" key="3">
    <source>
        <dbReference type="EMBL" id="TPG45138.1"/>
    </source>
</evidence>
<name>A0A502F4R2_9FLAO</name>
<accession>A0A502F4R2</accession>
<dbReference type="AlphaFoldDB" id="A0A502F4R2"/>
<dbReference type="Pfam" id="PF00072">
    <property type="entry name" value="Response_reg"/>
    <property type="match status" value="1"/>
</dbReference>
<organism evidence="3 4">
    <name type="scientific">Flavobacterium pectinovorum</name>
    <dbReference type="NCBI Taxonomy" id="29533"/>
    <lineage>
        <taxon>Bacteria</taxon>
        <taxon>Pseudomonadati</taxon>
        <taxon>Bacteroidota</taxon>
        <taxon>Flavobacteriia</taxon>
        <taxon>Flavobacteriales</taxon>
        <taxon>Flavobacteriaceae</taxon>
        <taxon>Flavobacterium</taxon>
    </lineage>
</organism>
<proteinExistence type="predicted"/>
<reference evidence="3 4" key="1">
    <citation type="journal article" date="2019" name="Environ. Microbiol.">
        <title>Species interactions and distinct microbial communities in high Arctic permafrost affected cryosols are associated with the CH4 and CO2 gas fluxes.</title>
        <authorList>
            <person name="Altshuler I."/>
            <person name="Hamel J."/>
            <person name="Turney S."/>
            <person name="Magnuson E."/>
            <person name="Levesque R."/>
            <person name="Greer C."/>
            <person name="Whyte L.G."/>
        </authorList>
    </citation>
    <scope>NUCLEOTIDE SEQUENCE [LARGE SCALE GENOMIC DNA]</scope>
    <source>
        <strain evidence="3 4">42</strain>
    </source>
</reference>
<dbReference type="STRING" id="29533.SAMN05444387_0824"/>
<dbReference type="RefSeq" id="WP_140502422.1">
    <property type="nucleotide sequence ID" value="NZ_RCZH01000001.1"/>
</dbReference>
<keyword evidence="4" id="KW-1185">Reference proteome</keyword>
<dbReference type="OrthoDB" id="7631574at2"/>
<evidence type="ECO:0000313" key="4">
    <source>
        <dbReference type="Proteomes" id="UP000319700"/>
    </source>
</evidence>
<dbReference type="InterPro" id="IPR011006">
    <property type="entry name" value="CheY-like_superfamily"/>
</dbReference>
<evidence type="ECO:0000256" key="1">
    <source>
        <dbReference type="PROSITE-ProRule" id="PRU00169"/>
    </source>
</evidence>
<dbReference type="InterPro" id="IPR052893">
    <property type="entry name" value="TCS_response_regulator"/>
</dbReference>
<sequence>MSEFTIFYTDDDEDDLSIFADAIESLPKKIKLQTYTGGEKLLNAIYNPPPTPHVVFLDLNMPGKNGFDVLTELRNSEEKNEIPVIIFSTSNEPGIIERCRNLGASYFITKPILMKDIVSSIQHAIEIDWKKFDPSEKEFVYKSS</sequence>
<dbReference type="PANTHER" id="PTHR44520">
    <property type="entry name" value="RESPONSE REGULATOR RCP1-RELATED"/>
    <property type="match status" value="1"/>
</dbReference>
<dbReference type="PANTHER" id="PTHR44520:SF2">
    <property type="entry name" value="RESPONSE REGULATOR RCP1"/>
    <property type="match status" value="1"/>
</dbReference>
<dbReference type="Gene3D" id="3.40.50.2300">
    <property type="match status" value="1"/>
</dbReference>
<dbReference type="Proteomes" id="UP000319700">
    <property type="component" value="Unassembled WGS sequence"/>
</dbReference>
<protein>
    <submittedName>
        <fullName evidence="3">Response regulator</fullName>
    </submittedName>
</protein>
<dbReference type="SMART" id="SM00448">
    <property type="entry name" value="REC"/>
    <property type="match status" value="1"/>
</dbReference>
<dbReference type="SUPFAM" id="SSF52172">
    <property type="entry name" value="CheY-like"/>
    <property type="match status" value="1"/>
</dbReference>
<keyword evidence="1" id="KW-0597">Phosphoprotein</keyword>
<gene>
    <name evidence="3" type="ORF">EAH81_00605</name>
</gene>
<dbReference type="InterPro" id="IPR001789">
    <property type="entry name" value="Sig_transdc_resp-reg_receiver"/>
</dbReference>
<dbReference type="EMBL" id="RCZH01000001">
    <property type="protein sequence ID" value="TPG45138.1"/>
    <property type="molecule type" value="Genomic_DNA"/>
</dbReference>
<evidence type="ECO:0000259" key="2">
    <source>
        <dbReference type="PROSITE" id="PS50110"/>
    </source>
</evidence>
<comment type="caution">
    <text evidence="3">The sequence shown here is derived from an EMBL/GenBank/DDBJ whole genome shotgun (WGS) entry which is preliminary data.</text>
</comment>
<dbReference type="PROSITE" id="PS50110">
    <property type="entry name" value="RESPONSE_REGULATORY"/>
    <property type="match status" value="1"/>
</dbReference>
<feature type="domain" description="Response regulatory" evidence="2">
    <location>
        <begin position="5"/>
        <end position="125"/>
    </location>
</feature>